<reference evidence="2 3" key="1">
    <citation type="submission" date="2021-02" db="EMBL/GenBank/DDBJ databases">
        <title>De Novo genome assembly of isolated myxobacteria.</title>
        <authorList>
            <person name="Stevens D.C."/>
        </authorList>
    </citation>
    <scope>NUCLEOTIDE SEQUENCE [LARGE SCALE GENOMIC DNA]</scope>
    <source>
        <strain evidence="3">SCPEA02</strain>
    </source>
</reference>
<dbReference type="InterPro" id="IPR016024">
    <property type="entry name" value="ARM-type_fold"/>
</dbReference>
<dbReference type="RefSeq" id="WP_206728195.1">
    <property type="nucleotide sequence ID" value="NZ_CP071090.1"/>
</dbReference>
<dbReference type="Proteomes" id="UP000662747">
    <property type="component" value="Chromosome"/>
</dbReference>
<evidence type="ECO:0000259" key="1">
    <source>
        <dbReference type="Pfam" id="PF00109"/>
    </source>
</evidence>
<dbReference type="NCBIfam" id="TIGR02270">
    <property type="entry name" value="TIGR02270 family protein"/>
    <property type="match status" value="1"/>
</dbReference>
<dbReference type="InterPro" id="IPR011959">
    <property type="entry name" value="CHP02270"/>
</dbReference>
<dbReference type="Gene3D" id="1.25.10.10">
    <property type="entry name" value="Leucine-rich Repeat Variant"/>
    <property type="match status" value="1"/>
</dbReference>
<protein>
    <submittedName>
        <fullName evidence="2">TIGR02270 family protein</fullName>
    </submittedName>
</protein>
<dbReference type="EMBL" id="CP071090">
    <property type="protein sequence ID" value="QSQ26650.1"/>
    <property type="molecule type" value="Genomic_DNA"/>
</dbReference>
<proteinExistence type="predicted"/>
<organism evidence="2 3">
    <name type="scientific">Pyxidicoccus parkwayensis</name>
    <dbReference type="NCBI Taxonomy" id="2813578"/>
    <lineage>
        <taxon>Bacteria</taxon>
        <taxon>Pseudomonadati</taxon>
        <taxon>Myxococcota</taxon>
        <taxon>Myxococcia</taxon>
        <taxon>Myxococcales</taxon>
        <taxon>Cystobacterineae</taxon>
        <taxon>Myxococcaceae</taxon>
        <taxon>Pyxidicoccus</taxon>
    </lineage>
</organism>
<keyword evidence="3" id="KW-1185">Reference proteome</keyword>
<accession>A0ABX7P835</accession>
<dbReference type="InterPro" id="IPR016039">
    <property type="entry name" value="Thiolase-like"/>
</dbReference>
<evidence type="ECO:0000313" key="2">
    <source>
        <dbReference type="EMBL" id="QSQ26650.1"/>
    </source>
</evidence>
<name>A0ABX7P835_9BACT</name>
<feature type="domain" description="Beta-ketoacyl synthase-like N-terminal" evidence="1">
    <location>
        <begin position="615"/>
        <end position="677"/>
    </location>
</feature>
<dbReference type="InterPro" id="IPR014030">
    <property type="entry name" value="Ketoacyl_synth_N"/>
</dbReference>
<dbReference type="Pfam" id="PF00109">
    <property type="entry name" value="ketoacyl-synt"/>
    <property type="match status" value="1"/>
</dbReference>
<gene>
    <name evidence="2" type="ORF">JY651_17700</name>
</gene>
<dbReference type="SUPFAM" id="SSF48371">
    <property type="entry name" value="ARM repeat"/>
    <property type="match status" value="1"/>
</dbReference>
<dbReference type="Gene3D" id="3.40.47.10">
    <property type="match status" value="1"/>
</dbReference>
<evidence type="ECO:0000313" key="3">
    <source>
        <dbReference type="Proteomes" id="UP000662747"/>
    </source>
</evidence>
<dbReference type="InterPro" id="IPR011989">
    <property type="entry name" value="ARM-like"/>
</dbReference>
<dbReference type="SUPFAM" id="SSF53901">
    <property type="entry name" value="Thiolase-like"/>
    <property type="match status" value="2"/>
</dbReference>
<sequence length="823" mass="89178">MAPVLSRTQWELFEGHLNEAAFLLLQWEHALLSPAFTLAGLAVGLEERLLAHVDALVLGGAPVAEALLRPGLEDADMAILKAAALALLSRGDETDELRVLDCFANSTEETRPGLRRALELRSSPRCMQLLKKLLESPEPGVQAAALEVLASLKADPGPTLGALLAHSVPEVQVAALKAVRVGSEPVDMRAIREAVESRHSSLRDEALVTAIIVGMDSAWSICRRLATDNPAENGIALLLLGLGGDDADLRWLLEKSEDLRVGGHAIWAQGFGGRIESAERCVTLLAHETLGKWAAEAFCAITGLRLEAHQVMAPPEATRDEAARHPRPEDALPLAVPSEVQQWWSEHRNRFRPGVRYFMGRPLTPSWLVEACELMPARRSHVLAQELALRSRGNILLPTLAFSDRRRAELQAAKEILERMPLSRPIQELTAVARYVPRRTPSDACASQPRSKQSSRVLTGRLTVTGLGMVSAIGDGVVTSCAASRAGMLRVTPLEEVSVWDSGDKRLEPTRGHHIPWVTEGFSGLGRLAALATQALLDLLEQARFDKECRYALYLSAPSDFYRLHQDERDGLSQRHALRRAEYRQRLLTTILAAVGLPVIPKVQVLHFGELGFIEALQDATRQLDTGAVDACIIGGVDSLVEPQVVDALDELGLLKTPENPVGVLPGEASAFVLVERGEVALRRGARPLAVLDAACMQAEPFHRLSNTPSQGRALARCAGEALSRGQDCGERIRLVIAALNGDAYRASDWGHALVRLRTDKLLNQAIEWYPAASFGEIGAATGPAGVCMAVRGFQRGYSPEGDALLWVSGDDGGRGSLLLSRP</sequence>